<keyword evidence="3" id="KW-0863">Zinc-finger</keyword>
<dbReference type="Pfam" id="PF00226">
    <property type="entry name" value="DnaJ"/>
    <property type="match status" value="1"/>
</dbReference>
<evidence type="ECO:0000313" key="8">
    <source>
        <dbReference type="Proteomes" id="UP000197065"/>
    </source>
</evidence>
<dbReference type="InterPro" id="IPR018253">
    <property type="entry name" value="DnaJ_domain_CS"/>
</dbReference>
<protein>
    <submittedName>
        <fullName evidence="7">DnaJ domain-containing protein</fullName>
    </submittedName>
</protein>
<dbReference type="Proteomes" id="UP000197065">
    <property type="component" value="Unassembled WGS sequence"/>
</dbReference>
<dbReference type="InterPro" id="IPR002939">
    <property type="entry name" value="DnaJ_C"/>
</dbReference>
<evidence type="ECO:0000256" key="4">
    <source>
        <dbReference type="ARBA" id="ARBA00022833"/>
    </source>
</evidence>
<gene>
    <name evidence="7" type="ORF">SAMN07250955_10557</name>
</gene>
<dbReference type="Gene3D" id="2.60.260.20">
    <property type="entry name" value="Urease metallochaperone UreE, N-terminal domain"/>
    <property type="match status" value="2"/>
</dbReference>
<dbReference type="FunFam" id="2.60.260.20:FF:000005">
    <property type="entry name" value="Chaperone protein dnaJ 1, mitochondrial"/>
    <property type="match status" value="1"/>
</dbReference>
<dbReference type="CDD" id="cd10747">
    <property type="entry name" value="DnaJ_C"/>
    <property type="match status" value="1"/>
</dbReference>
<feature type="domain" description="J" evidence="6">
    <location>
        <begin position="4"/>
        <end position="69"/>
    </location>
</feature>
<sequence>MARSLYDKLGVERNATDAEITKAYRKLAKKYHPDVNPGDKKAEDTFKDVTAAYDILLDKNKRALYDRGEIDEDGRERGFAGGGFNPRGGFNGAGAGPGAGMRFDFSQGGGGFEDVLNDLFGSVGGGRGARGRPSMGEDIRLSLDLDFVDAALGAKKRVNLPDGSTLDLNIPAGTETGNVLRLRGKGRSGAGGAGDALVEVTVRDHPQFKRDGRDILIDCPLPLTVAIAGGRLRVPTLTGQVSLKVAPGTSSGKILRLRGKGIPGVKGKLDGDQLVRVMVELPSTIDDQLRNWADAHQPAEAAD</sequence>
<dbReference type="OrthoDB" id="9779889at2"/>
<name>A0A212R2E3_9PROT</name>
<dbReference type="GO" id="GO:0008270">
    <property type="term" value="F:zinc ion binding"/>
    <property type="evidence" value="ECO:0007669"/>
    <property type="project" value="UniProtKB-KW"/>
</dbReference>
<dbReference type="PRINTS" id="PR00625">
    <property type="entry name" value="JDOMAIN"/>
</dbReference>
<dbReference type="AlphaFoldDB" id="A0A212R2E3"/>
<dbReference type="GO" id="GO:0051082">
    <property type="term" value="F:unfolded protein binding"/>
    <property type="evidence" value="ECO:0007669"/>
    <property type="project" value="InterPro"/>
</dbReference>
<dbReference type="InterPro" id="IPR008971">
    <property type="entry name" value="HSP40/DnaJ_pept-bd"/>
</dbReference>
<evidence type="ECO:0000313" key="7">
    <source>
        <dbReference type="EMBL" id="SNB66160.1"/>
    </source>
</evidence>
<reference evidence="7 8" key="1">
    <citation type="submission" date="2017-06" db="EMBL/GenBank/DDBJ databases">
        <authorList>
            <person name="Kim H.J."/>
            <person name="Triplett B.A."/>
        </authorList>
    </citation>
    <scope>NUCLEOTIDE SEQUENCE [LARGE SCALE GENOMIC DNA]</scope>
    <source>
        <strain evidence="7 8">B29T1</strain>
    </source>
</reference>
<organism evidence="7 8">
    <name type="scientific">Arboricoccus pini</name>
    <dbReference type="NCBI Taxonomy" id="1963835"/>
    <lineage>
        <taxon>Bacteria</taxon>
        <taxon>Pseudomonadati</taxon>
        <taxon>Pseudomonadota</taxon>
        <taxon>Alphaproteobacteria</taxon>
        <taxon>Geminicoccales</taxon>
        <taxon>Geminicoccaceae</taxon>
        <taxon>Arboricoccus</taxon>
    </lineage>
</organism>
<dbReference type="CDD" id="cd06257">
    <property type="entry name" value="DnaJ"/>
    <property type="match status" value="1"/>
</dbReference>
<dbReference type="PROSITE" id="PS50076">
    <property type="entry name" value="DNAJ_2"/>
    <property type="match status" value="1"/>
</dbReference>
<dbReference type="GO" id="GO:0005737">
    <property type="term" value="C:cytoplasm"/>
    <property type="evidence" value="ECO:0007669"/>
    <property type="project" value="TreeGrafter"/>
</dbReference>
<keyword evidence="8" id="KW-1185">Reference proteome</keyword>
<evidence type="ECO:0000256" key="5">
    <source>
        <dbReference type="ARBA" id="ARBA00023186"/>
    </source>
</evidence>
<dbReference type="SUPFAM" id="SSF46565">
    <property type="entry name" value="Chaperone J-domain"/>
    <property type="match status" value="1"/>
</dbReference>
<dbReference type="Pfam" id="PF01556">
    <property type="entry name" value="DnaJ_C"/>
    <property type="match status" value="1"/>
</dbReference>
<evidence type="ECO:0000256" key="2">
    <source>
        <dbReference type="ARBA" id="ARBA00022737"/>
    </source>
</evidence>
<dbReference type="PROSITE" id="PS00636">
    <property type="entry name" value="DNAJ_1"/>
    <property type="match status" value="1"/>
</dbReference>
<evidence type="ECO:0000259" key="6">
    <source>
        <dbReference type="PROSITE" id="PS50076"/>
    </source>
</evidence>
<keyword evidence="1" id="KW-0479">Metal-binding</keyword>
<dbReference type="PANTHER" id="PTHR43096:SF48">
    <property type="entry name" value="CHAPERONE PROTEIN DNAJ"/>
    <property type="match status" value="1"/>
</dbReference>
<keyword evidence="2" id="KW-0677">Repeat</keyword>
<proteinExistence type="predicted"/>
<dbReference type="EMBL" id="FYEH01000005">
    <property type="protein sequence ID" value="SNB66160.1"/>
    <property type="molecule type" value="Genomic_DNA"/>
</dbReference>
<dbReference type="SUPFAM" id="SSF49493">
    <property type="entry name" value="HSP40/DnaJ peptide-binding domain"/>
    <property type="match status" value="2"/>
</dbReference>
<dbReference type="SMART" id="SM00271">
    <property type="entry name" value="DnaJ"/>
    <property type="match status" value="1"/>
</dbReference>
<dbReference type="Gene3D" id="1.10.287.110">
    <property type="entry name" value="DnaJ domain"/>
    <property type="match status" value="1"/>
</dbReference>
<dbReference type="GO" id="GO:0042026">
    <property type="term" value="P:protein refolding"/>
    <property type="evidence" value="ECO:0007669"/>
    <property type="project" value="TreeGrafter"/>
</dbReference>
<evidence type="ECO:0000256" key="1">
    <source>
        <dbReference type="ARBA" id="ARBA00022723"/>
    </source>
</evidence>
<dbReference type="RefSeq" id="WP_088561054.1">
    <property type="nucleotide sequence ID" value="NZ_FYEH01000005.1"/>
</dbReference>
<evidence type="ECO:0000256" key="3">
    <source>
        <dbReference type="ARBA" id="ARBA00022771"/>
    </source>
</evidence>
<dbReference type="PANTHER" id="PTHR43096">
    <property type="entry name" value="DNAJ HOMOLOG 1, MITOCHONDRIAL-RELATED"/>
    <property type="match status" value="1"/>
</dbReference>
<keyword evidence="4" id="KW-0862">Zinc</keyword>
<accession>A0A212R2E3</accession>
<keyword evidence="5" id="KW-0143">Chaperone</keyword>
<dbReference type="InterPro" id="IPR036869">
    <property type="entry name" value="J_dom_sf"/>
</dbReference>
<dbReference type="InterPro" id="IPR001623">
    <property type="entry name" value="DnaJ_domain"/>
</dbReference>